<dbReference type="Proteomes" id="UP000000845">
    <property type="component" value="Chromosome"/>
</dbReference>
<sequence length="417" mass="45593">MKKELDLVIYLIKWFTFSLIIGILSGSASAVFLLMLEWATKTREYNPFLIYFLPAGGFIVSLIYYFYGKEVSKGNNLILDEINSPKKVIKLRMAPMILFGTVITHLFGGSAGREGSGIQIGSSIADQLSLIFKFNKSDRRIILISGMAAGFGSVFGTPLAGAVFGLEAAVLGRLKYEALIPAFLSAVIADVVSKNWWGIVHPIYKINFFPEINIKNIIFACLAGVIFGLTGKIFSLGLNFIKSLFSKYIKFSPYSAVIGGIIIVFLTKLLGTYDYNGLGLEIISKSFTSQIFAEVFIFKILFTLITLGSGYKGGEVTCLFFIGSALGNTLSRIIRLPMDLMAGMGLVSVFSAAANTPLACIVMAMELFGDKIGIYAAVSCVVAYLFSGHTGIYDSQKVGWYKHFKLVSDRGKKLEDL</sequence>
<feature type="transmembrane region" description="Helical" evidence="5">
    <location>
        <begin position="12"/>
        <end position="36"/>
    </location>
</feature>
<dbReference type="GO" id="GO:0015108">
    <property type="term" value="F:chloride transmembrane transporter activity"/>
    <property type="evidence" value="ECO:0007669"/>
    <property type="project" value="InterPro"/>
</dbReference>
<evidence type="ECO:0000313" key="6">
    <source>
        <dbReference type="EMBL" id="ACZ07419.1"/>
    </source>
</evidence>
<dbReference type="PANTHER" id="PTHR43427">
    <property type="entry name" value="CHLORIDE CHANNEL PROTEIN CLC-E"/>
    <property type="match status" value="1"/>
</dbReference>
<dbReference type="InterPro" id="IPR001807">
    <property type="entry name" value="ClC"/>
</dbReference>
<dbReference type="SUPFAM" id="SSF81340">
    <property type="entry name" value="Clc chloride channel"/>
    <property type="match status" value="1"/>
</dbReference>
<keyword evidence="4 5" id="KW-0472">Membrane</keyword>
<dbReference type="KEGG" id="str:Sterm_0545"/>
<evidence type="ECO:0000256" key="1">
    <source>
        <dbReference type="ARBA" id="ARBA00004141"/>
    </source>
</evidence>
<keyword evidence="3 5" id="KW-1133">Transmembrane helix</keyword>
<keyword evidence="2 5" id="KW-0812">Transmembrane</keyword>
<organism evidence="6 7">
    <name type="scientific">Sebaldella termitidis (strain ATCC 33386 / NCTC 11300)</name>
    <dbReference type="NCBI Taxonomy" id="526218"/>
    <lineage>
        <taxon>Bacteria</taxon>
        <taxon>Fusobacteriati</taxon>
        <taxon>Fusobacteriota</taxon>
        <taxon>Fusobacteriia</taxon>
        <taxon>Fusobacteriales</taxon>
        <taxon>Leptotrichiaceae</taxon>
        <taxon>Sebaldella</taxon>
    </lineage>
</organism>
<feature type="transmembrane region" description="Helical" evidence="5">
    <location>
        <begin position="340"/>
        <end position="365"/>
    </location>
</feature>
<proteinExistence type="predicted"/>
<dbReference type="AlphaFoldDB" id="D1ANU5"/>
<dbReference type="CDD" id="cd03682">
    <property type="entry name" value="ClC_sycA_like"/>
    <property type="match status" value="1"/>
</dbReference>
<gene>
    <name evidence="6" type="ordered locus">Sterm_0545</name>
</gene>
<evidence type="ECO:0000256" key="3">
    <source>
        <dbReference type="ARBA" id="ARBA00022989"/>
    </source>
</evidence>
<dbReference type="GO" id="GO:0016020">
    <property type="term" value="C:membrane"/>
    <property type="evidence" value="ECO:0007669"/>
    <property type="project" value="UniProtKB-SubCell"/>
</dbReference>
<evidence type="ECO:0000256" key="2">
    <source>
        <dbReference type="ARBA" id="ARBA00022692"/>
    </source>
</evidence>
<dbReference type="Pfam" id="PF00654">
    <property type="entry name" value="Voltage_CLC"/>
    <property type="match status" value="1"/>
</dbReference>
<evidence type="ECO:0000256" key="4">
    <source>
        <dbReference type="ARBA" id="ARBA00023136"/>
    </source>
</evidence>
<evidence type="ECO:0000256" key="5">
    <source>
        <dbReference type="SAM" id="Phobius"/>
    </source>
</evidence>
<reference evidence="6 7" key="2">
    <citation type="journal article" date="2010" name="Stand. Genomic Sci.">
        <title>Complete genome sequence of Sebaldella termitidis type strain (NCTC 11300).</title>
        <authorList>
            <person name="Harmon-Smith M."/>
            <person name="Celia L."/>
            <person name="Chertkov O."/>
            <person name="Lapidus A."/>
            <person name="Copeland A."/>
            <person name="Glavina Del Rio T."/>
            <person name="Nolan M."/>
            <person name="Lucas S."/>
            <person name="Tice H."/>
            <person name="Cheng J.F."/>
            <person name="Han C."/>
            <person name="Detter J.C."/>
            <person name="Bruce D."/>
            <person name="Goodwin L."/>
            <person name="Pitluck S."/>
            <person name="Pati A."/>
            <person name="Liolios K."/>
            <person name="Ivanova N."/>
            <person name="Mavromatis K."/>
            <person name="Mikhailova N."/>
            <person name="Chen A."/>
            <person name="Palaniappan K."/>
            <person name="Land M."/>
            <person name="Hauser L."/>
            <person name="Chang Y.J."/>
            <person name="Jeffries C.D."/>
            <person name="Brettin T."/>
            <person name="Goker M."/>
            <person name="Beck B."/>
            <person name="Bristow J."/>
            <person name="Eisen J.A."/>
            <person name="Markowitz V."/>
            <person name="Hugenholtz P."/>
            <person name="Kyrpides N.C."/>
            <person name="Klenk H.P."/>
            <person name="Chen F."/>
        </authorList>
    </citation>
    <scope>NUCLEOTIDE SEQUENCE [LARGE SCALE GENOMIC DNA]</scope>
    <source>
        <strain evidence="7">ATCC 33386 / NCTC 11300</strain>
    </source>
</reference>
<dbReference type="PANTHER" id="PTHR43427:SF12">
    <property type="entry name" value="CHLORIDE TRANSPORTER"/>
    <property type="match status" value="1"/>
</dbReference>
<dbReference type="eggNOG" id="COG0038">
    <property type="taxonomic scope" value="Bacteria"/>
</dbReference>
<name>D1ANU5_SEBTE</name>
<dbReference type="Gene3D" id="1.10.3080.10">
    <property type="entry name" value="Clc chloride channel"/>
    <property type="match status" value="1"/>
</dbReference>
<feature type="transmembrane region" description="Helical" evidence="5">
    <location>
        <begin position="48"/>
        <end position="67"/>
    </location>
</feature>
<feature type="transmembrane region" description="Helical" evidence="5">
    <location>
        <begin position="253"/>
        <end position="271"/>
    </location>
</feature>
<comment type="subcellular location">
    <subcellularLocation>
        <location evidence="1">Membrane</location>
        <topology evidence="1">Multi-pass membrane protein</topology>
    </subcellularLocation>
</comment>
<feature type="transmembrane region" description="Helical" evidence="5">
    <location>
        <begin position="217"/>
        <end position="241"/>
    </location>
</feature>
<keyword evidence="7" id="KW-1185">Reference proteome</keyword>
<protein>
    <submittedName>
        <fullName evidence="6">Chloride channel core</fullName>
    </submittedName>
</protein>
<feature type="transmembrane region" description="Helical" evidence="5">
    <location>
        <begin position="291"/>
        <end position="309"/>
    </location>
</feature>
<accession>D1ANU5</accession>
<feature type="transmembrane region" description="Helical" evidence="5">
    <location>
        <begin position="316"/>
        <end position="334"/>
    </location>
</feature>
<dbReference type="RefSeq" id="WP_012860017.1">
    <property type="nucleotide sequence ID" value="NC_013517.1"/>
</dbReference>
<dbReference type="HOGENOM" id="CLU_015263_1_1_0"/>
<dbReference type="InterPro" id="IPR050368">
    <property type="entry name" value="ClC-type_chloride_channel"/>
</dbReference>
<feature type="transmembrane region" description="Helical" evidence="5">
    <location>
        <begin position="141"/>
        <end position="166"/>
    </location>
</feature>
<dbReference type="EMBL" id="CP001739">
    <property type="protein sequence ID" value="ACZ07419.1"/>
    <property type="molecule type" value="Genomic_DNA"/>
</dbReference>
<reference evidence="7" key="1">
    <citation type="submission" date="2009-09" db="EMBL/GenBank/DDBJ databases">
        <title>The complete chromosome of Sebaldella termitidis ATCC 33386.</title>
        <authorList>
            <consortium name="US DOE Joint Genome Institute (JGI-PGF)"/>
            <person name="Lucas S."/>
            <person name="Copeland A."/>
            <person name="Lapidus A."/>
            <person name="Glavina del Rio T."/>
            <person name="Dalin E."/>
            <person name="Tice H."/>
            <person name="Bruce D."/>
            <person name="Goodwin L."/>
            <person name="Pitluck S."/>
            <person name="Kyrpides N."/>
            <person name="Mavromatis K."/>
            <person name="Ivanova N."/>
            <person name="Mikhailova N."/>
            <person name="Sims D."/>
            <person name="Meincke L."/>
            <person name="Brettin T."/>
            <person name="Detter J.C."/>
            <person name="Han C."/>
            <person name="Larimer F."/>
            <person name="Land M."/>
            <person name="Hauser L."/>
            <person name="Markowitz V."/>
            <person name="Cheng J.F."/>
            <person name="Hugenholtz P."/>
            <person name="Woyke T."/>
            <person name="Wu D."/>
            <person name="Eisen J.A."/>
        </authorList>
    </citation>
    <scope>NUCLEOTIDE SEQUENCE [LARGE SCALE GENOMIC DNA]</scope>
    <source>
        <strain evidence="7">ATCC 33386 / NCTC 11300</strain>
    </source>
</reference>
<dbReference type="STRING" id="526218.Sterm_0545"/>
<dbReference type="PRINTS" id="PR00762">
    <property type="entry name" value="CLCHANNEL"/>
</dbReference>
<evidence type="ECO:0000313" key="7">
    <source>
        <dbReference type="Proteomes" id="UP000000845"/>
    </source>
</evidence>
<dbReference type="InterPro" id="IPR014743">
    <property type="entry name" value="Cl-channel_core"/>
</dbReference>
<feature type="transmembrane region" description="Helical" evidence="5">
    <location>
        <begin position="372"/>
        <end position="392"/>
    </location>
</feature>